<accession>W9YVS1</accession>
<dbReference type="HOGENOM" id="CLU_2922716_0_0_1"/>
<proteinExistence type="predicted"/>
<organism evidence="1">
    <name type="scientific">Fusarium oxysporum f. sp. melonis 26406</name>
    <dbReference type="NCBI Taxonomy" id="1089452"/>
    <lineage>
        <taxon>Eukaryota</taxon>
        <taxon>Fungi</taxon>
        <taxon>Dikarya</taxon>
        <taxon>Ascomycota</taxon>
        <taxon>Pezizomycotina</taxon>
        <taxon>Sordariomycetes</taxon>
        <taxon>Hypocreomycetidae</taxon>
        <taxon>Hypocreales</taxon>
        <taxon>Nectriaceae</taxon>
        <taxon>Fusarium</taxon>
        <taxon>Fusarium oxysporum species complex</taxon>
    </lineage>
</organism>
<dbReference type="Proteomes" id="UP000030703">
    <property type="component" value="Unassembled WGS sequence"/>
</dbReference>
<dbReference type="AlphaFoldDB" id="W9YVS1"/>
<evidence type="ECO:0000313" key="1">
    <source>
        <dbReference type="EMBL" id="EXK23285.1"/>
    </source>
</evidence>
<gene>
    <name evidence="1" type="ORF">FOMG_19934</name>
</gene>
<dbReference type="VEuPathDB" id="FungiDB:FOMG_19934"/>
<reference evidence="1" key="1">
    <citation type="submission" date="2012-04" db="EMBL/GenBank/DDBJ databases">
        <title>The Genome Sequence of Fusarium oxysporum melonis.</title>
        <authorList>
            <consortium name="The Broad Institute Genome Sequencing Platform"/>
            <person name="Ma L.-J."/>
            <person name="Gale L.R."/>
            <person name="Schwartz D.C."/>
            <person name="Zhou S."/>
            <person name="Corby-Kistler H."/>
            <person name="Young S.K."/>
            <person name="Zeng Q."/>
            <person name="Gargeya S."/>
            <person name="Fitzgerald M."/>
            <person name="Haas B."/>
            <person name="Abouelleil A."/>
            <person name="Alvarado L."/>
            <person name="Arachchi H.M."/>
            <person name="Berlin A."/>
            <person name="Brown A."/>
            <person name="Chapman S.B."/>
            <person name="Chen Z."/>
            <person name="Dunbar C."/>
            <person name="Freedman E."/>
            <person name="Gearin G."/>
            <person name="Goldberg J."/>
            <person name="Griggs A."/>
            <person name="Gujja S."/>
            <person name="Heiman D."/>
            <person name="Howarth C."/>
            <person name="Larson L."/>
            <person name="Lui A."/>
            <person name="MacDonald P.J.P."/>
            <person name="Montmayeur A."/>
            <person name="Murphy C."/>
            <person name="Neiman D."/>
            <person name="Pearson M."/>
            <person name="Priest M."/>
            <person name="Roberts A."/>
            <person name="Saif S."/>
            <person name="Shea T."/>
            <person name="Shenoy N."/>
            <person name="Sisk P."/>
            <person name="Stolte C."/>
            <person name="Sykes S."/>
            <person name="Wortman J."/>
            <person name="Nusbaum C."/>
            <person name="Birren B."/>
        </authorList>
    </citation>
    <scope>NUCLEOTIDE SEQUENCE</scope>
    <source>
        <strain evidence="1">26406</strain>
    </source>
</reference>
<reference evidence="1" key="2">
    <citation type="submission" date="2014-02" db="EMBL/GenBank/DDBJ databases">
        <title>Annotation of the Genome Sequence of Fusarium oxysporum f. sp. melonis 26406.</title>
        <authorList>
            <consortium name="The Broad Institute Genomics Platform"/>
            <person name="Ma L.-J."/>
            <person name="Corby-Kistler H."/>
            <person name="Broz K."/>
            <person name="Gale L.R."/>
            <person name="Jonkers W."/>
            <person name="O'Donnell K."/>
            <person name="Ploetz R."/>
            <person name="Steinberg C."/>
            <person name="Schwartz D.C."/>
            <person name="VanEtten H."/>
            <person name="Zhou S."/>
            <person name="Young S.K."/>
            <person name="Zeng Q."/>
            <person name="Gargeya S."/>
            <person name="Fitzgerald M."/>
            <person name="Abouelleil A."/>
            <person name="Alvarado L."/>
            <person name="Chapman S.B."/>
            <person name="Gainer-Dewar J."/>
            <person name="Goldberg J."/>
            <person name="Griggs A."/>
            <person name="Gujja S."/>
            <person name="Hansen M."/>
            <person name="Howarth C."/>
            <person name="Imamovic A."/>
            <person name="Ireland A."/>
            <person name="Larimer J."/>
            <person name="McCowan C."/>
            <person name="Murphy C."/>
            <person name="Pearson M."/>
            <person name="Poon T.W."/>
            <person name="Priest M."/>
            <person name="Roberts A."/>
            <person name="Saif S."/>
            <person name="Shea T."/>
            <person name="Sykes S."/>
            <person name="Wortman J."/>
            <person name="Nusbaum C."/>
            <person name="Birren B."/>
        </authorList>
    </citation>
    <scope>NUCLEOTIDE SEQUENCE</scope>
    <source>
        <strain evidence="1">26406</strain>
    </source>
</reference>
<name>W9YVS1_FUSOX</name>
<sequence>MDLSRRRLTKSSYGLKHSTLLKATRRYWLYRPFQILVDQSKHLVSLKAEGFDAPSLQAAGS</sequence>
<protein>
    <submittedName>
        <fullName evidence="1">Uncharacterized protein</fullName>
    </submittedName>
</protein>
<dbReference type="EMBL" id="KI981101">
    <property type="protein sequence ID" value="EXK23285.1"/>
    <property type="molecule type" value="Genomic_DNA"/>
</dbReference>